<dbReference type="EMBL" id="NKCL01000104">
    <property type="protein sequence ID" value="RSL82277.1"/>
    <property type="molecule type" value="Genomic_DNA"/>
</dbReference>
<accession>A0A428RXN0</accession>
<feature type="transmembrane region" description="Helical" evidence="7">
    <location>
        <begin position="73"/>
        <end position="95"/>
    </location>
</feature>
<comment type="subcellular location">
    <subcellularLocation>
        <location evidence="1">Membrane</location>
        <topology evidence="1">Multi-pass membrane protein</topology>
    </subcellularLocation>
</comment>
<feature type="transmembrane region" description="Helical" evidence="7">
    <location>
        <begin position="286"/>
        <end position="309"/>
    </location>
</feature>
<feature type="domain" description="Amino acid transporter transmembrane" evidence="8">
    <location>
        <begin position="68"/>
        <end position="459"/>
    </location>
</feature>
<evidence type="ECO:0000256" key="3">
    <source>
        <dbReference type="ARBA" id="ARBA00022692"/>
    </source>
</evidence>
<feature type="transmembrane region" description="Helical" evidence="7">
    <location>
        <begin position="374"/>
        <end position="395"/>
    </location>
</feature>
<dbReference type="PANTHER" id="PTHR22950:SF479">
    <property type="entry name" value="AMINO ACID TRANSPORTER (EUROFUNG)-RELATED"/>
    <property type="match status" value="1"/>
</dbReference>
<gene>
    <name evidence="9" type="ORF">CEP51_005286</name>
</gene>
<feature type="transmembrane region" description="Helical" evidence="7">
    <location>
        <begin position="437"/>
        <end position="462"/>
    </location>
</feature>
<dbReference type="Pfam" id="PF01490">
    <property type="entry name" value="Aa_trans"/>
    <property type="match status" value="1"/>
</dbReference>
<reference evidence="9 10" key="1">
    <citation type="submission" date="2017-06" db="EMBL/GenBank/DDBJ databases">
        <title>Comparative genomic analysis of Ambrosia Fusariam Clade fungi.</title>
        <authorList>
            <person name="Stajich J.E."/>
            <person name="Carrillo J."/>
            <person name="Kijimoto T."/>
            <person name="Eskalen A."/>
            <person name="O'Donnell K."/>
            <person name="Kasson M."/>
        </authorList>
    </citation>
    <scope>NUCLEOTIDE SEQUENCE [LARGE SCALE GENOMIC DNA]</scope>
    <source>
        <strain evidence="9 10">NRRL62606</strain>
    </source>
</reference>
<feature type="transmembrane region" description="Helical" evidence="7">
    <location>
        <begin position="176"/>
        <end position="196"/>
    </location>
</feature>
<feature type="transmembrane region" description="Helical" evidence="7">
    <location>
        <begin position="401"/>
        <end position="425"/>
    </location>
</feature>
<comment type="caution">
    <text evidence="9">The sequence shown here is derived from an EMBL/GenBank/DDBJ whole genome shotgun (WGS) entry which is preliminary data.</text>
</comment>
<dbReference type="Gene3D" id="1.20.1740.10">
    <property type="entry name" value="Amino acid/polyamine transporter I"/>
    <property type="match status" value="1"/>
</dbReference>
<sequence length="487" mass="52751">MPSTSNETNNAIVPSADNDHIDTKKQSSDAEKGQLSGNDEVDFKAAPHEEVAENIFGGEGGEGFRNMGRWDTLFALVTNQLGLGVLSLPACLKMLGIVPGLVAIVSIGVLTWYSGILLHKFYCKHPHVVNMVDMVAVMGGRRWEIVAAVGILIQLLMTCASSAITLSVILNTISEHAVCTVGFIGIGSLIIWFFCLPRTVKFVSQSGVPCFFSIIIASLIVIISLGVKEPTKAPEDWKADIVVAASPDFKQVFNACLRVFFAYAGNVAYCSYMAEMRDPARDFSFGLSWLFVVSIAVYSTVAIAIYCLAGEFTTSPALGSAPMIYAKAAYGVIIPAVLTTGLANGHIGIKYIYISVMRKLKATNEITSSTLRSWVVWVSSATVFWTLCFILSNAIPIFDSILSISSCTTYAWTAWGISACFWFHMNKGSYFADWKQMAFFVLNVGLIGLTLFMNSVGLWSAISELMDSFKSGSGVRGSFDCGNNASF</sequence>
<organism evidence="9 10">
    <name type="scientific">Fusarium floridanum</name>
    <dbReference type="NCBI Taxonomy" id="1325733"/>
    <lineage>
        <taxon>Eukaryota</taxon>
        <taxon>Fungi</taxon>
        <taxon>Dikarya</taxon>
        <taxon>Ascomycota</taxon>
        <taxon>Pezizomycotina</taxon>
        <taxon>Sordariomycetes</taxon>
        <taxon>Hypocreomycetidae</taxon>
        <taxon>Hypocreales</taxon>
        <taxon>Nectriaceae</taxon>
        <taxon>Fusarium</taxon>
        <taxon>Fusarium solani species complex</taxon>
    </lineage>
</organism>
<evidence type="ECO:0000256" key="2">
    <source>
        <dbReference type="ARBA" id="ARBA00008066"/>
    </source>
</evidence>
<dbReference type="PANTHER" id="PTHR22950">
    <property type="entry name" value="AMINO ACID TRANSPORTER"/>
    <property type="match status" value="1"/>
</dbReference>
<evidence type="ECO:0000256" key="6">
    <source>
        <dbReference type="SAM" id="MobiDB-lite"/>
    </source>
</evidence>
<feature type="transmembrane region" description="Helical" evidence="7">
    <location>
        <begin position="252"/>
        <end position="274"/>
    </location>
</feature>
<dbReference type="AlphaFoldDB" id="A0A428RXN0"/>
<dbReference type="Proteomes" id="UP000287972">
    <property type="component" value="Unassembled WGS sequence"/>
</dbReference>
<feature type="compositionally biased region" description="Polar residues" evidence="6">
    <location>
        <begin position="1"/>
        <end position="12"/>
    </location>
</feature>
<evidence type="ECO:0000313" key="9">
    <source>
        <dbReference type="EMBL" id="RSL82277.1"/>
    </source>
</evidence>
<feature type="region of interest" description="Disordered" evidence="6">
    <location>
        <begin position="1"/>
        <end position="37"/>
    </location>
</feature>
<proteinExistence type="inferred from homology"/>
<evidence type="ECO:0000256" key="4">
    <source>
        <dbReference type="ARBA" id="ARBA00022989"/>
    </source>
</evidence>
<feature type="transmembrane region" description="Helical" evidence="7">
    <location>
        <begin position="329"/>
        <end position="353"/>
    </location>
</feature>
<keyword evidence="10" id="KW-1185">Reference proteome</keyword>
<feature type="transmembrane region" description="Helical" evidence="7">
    <location>
        <begin position="208"/>
        <end position="227"/>
    </location>
</feature>
<dbReference type="GO" id="GO:0016020">
    <property type="term" value="C:membrane"/>
    <property type="evidence" value="ECO:0007669"/>
    <property type="project" value="UniProtKB-SubCell"/>
</dbReference>
<evidence type="ECO:0000259" key="8">
    <source>
        <dbReference type="Pfam" id="PF01490"/>
    </source>
</evidence>
<dbReference type="GO" id="GO:0015179">
    <property type="term" value="F:L-amino acid transmembrane transporter activity"/>
    <property type="evidence" value="ECO:0007669"/>
    <property type="project" value="TreeGrafter"/>
</dbReference>
<keyword evidence="4 7" id="KW-1133">Transmembrane helix</keyword>
<feature type="transmembrane region" description="Helical" evidence="7">
    <location>
        <begin position="143"/>
        <end position="170"/>
    </location>
</feature>
<comment type="similarity">
    <text evidence="2">Belongs to the amino acid/polyamine transporter 2 family.</text>
</comment>
<keyword evidence="3 7" id="KW-0812">Transmembrane</keyword>
<feature type="transmembrane region" description="Helical" evidence="7">
    <location>
        <begin position="101"/>
        <end position="122"/>
    </location>
</feature>
<evidence type="ECO:0000256" key="1">
    <source>
        <dbReference type="ARBA" id="ARBA00004141"/>
    </source>
</evidence>
<evidence type="ECO:0000256" key="5">
    <source>
        <dbReference type="ARBA" id="ARBA00023136"/>
    </source>
</evidence>
<dbReference type="InterPro" id="IPR013057">
    <property type="entry name" value="AA_transpt_TM"/>
</dbReference>
<name>A0A428RXN0_9HYPO</name>
<evidence type="ECO:0000313" key="10">
    <source>
        <dbReference type="Proteomes" id="UP000287972"/>
    </source>
</evidence>
<protein>
    <recommendedName>
        <fullName evidence="8">Amino acid transporter transmembrane domain-containing protein</fullName>
    </recommendedName>
</protein>
<keyword evidence="5 7" id="KW-0472">Membrane</keyword>
<feature type="compositionally biased region" description="Basic and acidic residues" evidence="6">
    <location>
        <begin position="17"/>
        <end position="32"/>
    </location>
</feature>
<evidence type="ECO:0000256" key="7">
    <source>
        <dbReference type="SAM" id="Phobius"/>
    </source>
</evidence>